<dbReference type="EMBL" id="CP072168">
    <property type="protein sequence ID" value="QYA08729.1"/>
    <property type="molecule type" value="Genomic_DNA"/>
</dbReference>
<proteinExistence type="predicted"/>
<evidence type="ECO:0000313" key="2">
    <source>
        <dbReference type="Proteomes" id="UP000826513"/>
    </source>
</evidence>
<protein>
    <submittedName>
        <fullName evidence="1">Uncharacterized protein</fullName>
    </submittedName>
</protein>
<dbReference type="RefSeq" id="WP_219276094.1">
    <property type="nucleotide sequence ID" value="NZ_CP072168.1"/>
</dbReference>
<organism evidence="1 2">
    <name type="scientific">Agrobacterium larrymoorei</name>
    <dbReference type="NCBI Taxonomy" id="160699"/>
    <lineage>
        <taxon>Bacteria</taxon>
        <taxon>Pseudomonadati</taxon>
        <taxon>Pseudomonadota</taxon>
        <taxon>Alphaproteobacteria</taxon>
        <taxon>Hyphomicrobiales</taxon>
        <taxon>Rhizobiaceae</taxon>
        <taxon>Rhizobium/Agrobacterium group</taxon>
        <taxon>Agrobacterium</taxon>
    </lineage>
</organism>
<gene>
    <name evidence="1" type="ORF">J5285_14975</name>
</gene>
<name>A0ABX8T633_9HYPH</name>
<sequence>MQDADNIYVNDASRQFEKMIVSYRFGLKYPGVEEMMAALLWDIYLIFGEDGRVIDTTAEANLLSP</sequence>
<accession>A0ABX8T633</accession>
<dbReference type="Proteomes" id="UP000826513">
    <property type="component" value="Chromosome 2"/>
</dbReference>
<keyword evidence="2" id="KW-1185">Reference proteome</keyword>
<evidence type="ECO:0000313" key="1">
    <source>
        <dbReference type="EMBL" id="QYA08729.1"/>
    </source>
</evidence>
<reference evidence="1 2" key="1">
    <citation type="submission" date="2021-03" db="EMBL/GenBank/DDBJ databases">
        <title>Rapid diversification of plasmids in a genus of pathogenic and nitrogen fixing bacteria.</title>
        <authorList>
            <person name="Weisberg A.J."/>
            <person name="Miller M."/>
            <person name="Ream W."/>
            <person name="Grunwald N.J."/>
            <person name="Chang J.H."/>
        </authorList>
    </citation>
    <scope>NUCLEOTIDE SEQUENCE [LARGE SCALE GENOMIC DNA]</scope>
    <source>
        <strain evidence="1 2">AF3.44</strain>
    </source>
</reference>